<comment type="caution">
    <text evidence="2">The sequence shown here is derived from an EMBL/GenBank/DDBJ whole genome shotgun (WGS) entry which is preliminary data.</text>
</comment>
<dbReference type="GO" id="GO:0003677">
    <property type="term" value="F:DNA binding"/>
    <property type="evidence" value="ECO:0007669"/>
    <property type="project" value="InterPro"/>
</dbReference>
<dbReference type="Gene3D" id="3.90.75.20">
    <property type="match status" value="1"/>
</dbReference>
<organism evidence="2 3">
    <name type="scientific">Sphingobium fluviale</name>
    <dbReference type="NCBI Taxonomy" id="2506423"/>
    <lineage>
        <taxon>Bacteria</taxon>
        <taxon>Pseudomonadati</taxon>
        <taxon>Pseudomonadota</taxon>
        <taxon>Alphaproteobacteria</taxon>
        <taxon>Sphingomonadales</taxon>
        <taxon>Sphingomonadaceae</taxon>
        <taxon>Sphingobium</taxon>
    </lineage>
</organism>
<name>A0A4Q1KHJ2_9SPHN</name>
<dbReference type="InterPro" id="IPR016177">
    <property type="entry name" value="DNA-bd_dom_sf"/>
</dbReference>
<evidence type="ECO:0000259" key="1">
    <source>
        <dbReference type="Pfam" id="PF13392"/>
    </source>
</evidence>
<gene>
    <name evidence="2" type="ORF">EQG66_07845</name>
</gene>
<dbReference type="SUPFAM" id="SSF54171">
    <property type="entry name" value="DNA-binding domain"/>
    <property type="match status" value="1"/>
</dbReference>
<dbReference type="AlphaFoldDB" id="A0A4Q1KHJ2"/>
<protein>
    <submittedName>
        <fullName evidence="2">HNH endonuclease</fullName>
    </submittedName>
</protein>
<dbReference type="GO" id="GO:0004519">
    <property type="term" value="F:endonuclease activity"/>
    <property type="evidence" value="ECO:0007669"/>
    <property type="project" value="UniProtKB-KW"/>
</dbReference>
<feature type="domain" description="HNH nuclease" evidence="1">
    <location>
        <begin position="109"/>
        <end position="151"/>
    </location>
</feature>
<keyword evidence="3" id="KW-1185">Reference proteome</keyword>
<keyword evidence="2" id="KW-0378">Hydrolase</keyword>
<evidence type="ECO:0000313" key="3">
    <source>
        <dbReference type="Proteomes" id="UP000290958"/>
    </source>
</evidence>
<keyword evidence="2" id="KW-0540">Nuclease</keyword>
<dbReference type="InterPro" id="IPR003615">
    <property type="entry name" value="HNH_nuc"/>
</dbReference>
<reference evidence="3" key="1">
    <citation type="submission" date="2019-01" db="EMBL/GenBank/DDBJ databases">
        <title>Cytophagaceae bacterium strain CAR-16.</title>
        <authorList>
            <person name="Chen W.-M."/>
        </authorList>
    </citation>
    <scope>NUCLEOTIDE SEQUENCE [LARGE SCALE GENOMIC DNA]</scope>
    <source>
        <strain evidence="3">CHR27</strain>
    </source>
</reference>
<dbReference type="Proteomes" id="UP000290958">
    <property type="component" value="Unassembled WGS sequence"/>
</dbReference>
<dbReference type="Pfam" id="PF13392">
    <property type="entry name" value="HNH_3"/>
    <property type="match status" value="1"/>
</dbReference>
<accession>A0A4Q1KHJ2</accession>
<dbReference type="EMBL" id="SBKP01000006">
    <property type="protein sequence ID" value="RXR28982.1"/>
    <property type="molecule type" value="Genomic_DNA"/>
</dbReference>
<dbReference type="OrthoDB" id="388551at2"/>
<keyword evidence="2" id="KW-0255">Endonuclease</keyword>
<proteinExistence type="predicted"/>
<dbReference type="InterPro" id="IPR044925">
    <property type="entry name" value="His-Me_finger_sf"/>
</dbReference>
<evidence type="ECO:0000313" key="2">
    <source>
        <dbReference type="EMBL" id="RXR28982.1"/>
    </source>
</evidence>
<dbReference type="SUPFAM" id="SSF54060">
    <property type="entry name" value="His-Me finger endonucleases"/>
    <property type="match status" value="1"/>
</dbReference>
<sequence>MTHTLFRSMSGRAERWSARPVLTNRTCKEDSMAANPLPDQETLLKLLRYEPETGKLYWLERSIEMFSHCKQGAVRHCRAWNTKNAGNEAFTAISEYGYLRGCINRQFVHAHRVAWKMAYGEDPIWIDHIDHNPQNNRLSNLRSVTHKENMRNGRLRRTNKSGQTGVCFNERDNRWVAGIVVDGRTIGLGYYRKKSDAVSARLEAEVRYGFHPNHGNQT</sequence>